<reference evidence="1" key="1">
    <citation type="submission" date="2022-09" db="EMBL/GenBank/DDBJ databases">
        <title>Actin cytoskeleton and complex cell architecture in an #Asgard archaeon.</title>
        <authorList>
            <person name="Ponce Toledo R.I."/>
            <person name="Schleper C."/>
            <person name="Rodrigues Oliveira T."/>
            <person name="Wollweber F."/>
            <person name="Xu J."/>
            <person name="Rittmann S."/>
            <person name="Klingl A."/>
            <person name="Pilhofer M."/>
        </authorList>
    </citation>
    <scope>NUCLEOTIDE SEQUENCE</scope>
    <source>
        <strain evidence="1">B-35</strain>
    </source>
</reference>
<evidence type="ECO:0000313" key="2">
    <source>
        <dbReference type="Proteomes" id="UP001208689"/>
    </source>
</evidence>
<organism evidence="1 2">
    <name type="scientific">Candidatus Lokiarchaeum ossiferum</name>
    <dbReference type="NCBI Taxonomy" id="2951803"/>
    <lineage>
        <taxon>Archaea</taxon>
        <taxon>Promethearchaeati</taxon>
        <taxon>Promethearchaeota</taxon>
        <taxon>Promethearchaeia</taxon>
        <taxon>Promethearchaeales</taxon>
        <taxon>Promethearchaeaceae</taxon>
        <taxon>Candidatus Lokiarchaeum</taxon>
    </lineage>
</organism>
<accession>A0ABY6HWJ4</accession>
<evidence type="ECO:0000313" key="1">
    <source>
        <dbReference type="EMBL" id="UYP46924.1"/>
    </source>
</evidence>
<proteinExistence type="predicted"/>
<gene>
    <name evidence="1" type="ORF">NEF87_003209</name>
</gene>
<protein>
    <recommendedName>
        <fullName evidence="3">CopG family transcriptional regulator</fullName>
    </recommendedName>
</protein>
<name>A0ABY6HWJ4_9ARCH</name>
<dbReference type="Proteomes" id="UP001208689">
    <property type="component" value="Chromosome"/>
</dbReference>
<keyword evidence="2" id="KW-1185">Reference proteome</keyword>
<sequence>MTEISLEKSTAVNLVRFKLFSLQSEIEKILHKWNEELVQTFLQKAKNGTYEEAEDDAIDLHQLVKEEQEMQVLLERIGVLK</sequence>
<dbReference type="EMBL" id="CP104013">
    <property type="protein sequence ID" value="UYP46924.1"/>
    <property type="molecule type" value="Genomic_DNA"/>
</dbReference>
<evidence type="ECO:0008006" key="3">
    <source>
        <dbReference type="Google" id="ProtNLM"/>
    </source>
</evidence>